<dbReference type="Pfam" id="PF13480">
    <property type="entry name" value="Acetyltransf_6"/>
    <property type="match status" value="1"/>
</dbReference>
<evidence type="ECO:0000259" key="1">
    <source>
        <dbReference type="PROSITE" id="PS51186"/>
    </source>
</evidence>
<gene>
    <name evidence="2" type="ORF">SAMN06297468_2856</name>
</gene>
<dbReference type="PROSITE" id="PS51186">
    <property type="entry name" value="GNAT"/>
    <property type="match status" value="1"/>
</dbReference>
<dbReference type="EMBL" id="FXWG01000003">
    <property type="protein sequence ID" value="SMQ74677.1"/>
    <property type="molecule type" value="Genomic_DNA"/>
</dbReference>
<organism evidence="2 3">
    <name type="scientific">Altererythrobacter xiamenensis</name>
    <dbReference type="NCBI Taxonomy" id="1316679"/>
    <lineage>
        <taxon>Bacteria</taxon>
        <taxon>Pseudomonadati</taxon>
        <taxon>Pseudomonadota</taxon>
        <taxon>Alphaproteobacteria</taxon>
        <taxon>Sphingomonadales</taxon>
        <taxon>Erythrobacteraceae</taxon>
        <taxon>Altererythrobacter</taxon>
    </lineage>
</organism>
<feature type="domain" description="N-acetyltransferase" evidence="1">
    <location>
        <begin position="168"/>
        <end position="320"/>
    </location>
</feature>
<name>A0A1Y6FJ05_9SPHN</name>
<dbReference type="InterPro" id="IPR038740">
    <property type="entry name" value="BioF2-like_GNAT_dom"/>
</dbReference>
<sequence length="328" mass="37336">MTAMSYHKTVNVLQGVCQPAPSPFERSEWFALLADAGLDPLVVLASDDEGSAALALTETGHRIEPLRHWYSFTWRQLAPEGPGGDAMLTEIARQLRSRSHRVTLWPVPDEDGSATRLDAAFRKAGWSVTRKQCDYNHVLPVKGRSFAQYWESRAGRMRTTLKRKAKKVDVEILTRFDADVWASYEEIYSESWKPAEDRPDLLRRFAEEEGAAGRIRLGIARHEGVPVAAQFWTVENGQAYIHKLAHLESHKPLSAGTTLTAALFEHVIDVDRVDLVDFGTGNDPYKADWMEEVRPRFEIDCLDLRQTRSWPELAKRKLRPLAQRFRQG</sequence>
<evidence type="ECO:0000313" key="2">
    <source>
        <dbReference type="EMBL" id="SMQ74677.1"/>
    </source>
</evidence>
<evidence type="ECO:0000313" key="3">
    <source>
        <dbReference type="Proteomes" id="UP000194420"/>
    </source>
</evidence>
<dbReference type="Proteomes" id="UP000194420">
    <property type="component" value="Unassembled WGS sequence"/>
</dbReference>
<keyword evidence="2" id="KW-0808">Transferase</keyword>
<accession>A0A1Y6FJ05</accession>
<protein>
    <submittedName>
        <fullName evidence="2">Acetyltransferase (GNAT) domain-containing protein</fullName>
    </submittedName>
</protein>
<dbReference type="Gene3D" id="3.40.630.30">
    <property type="match status" value="1"/>
</dbReference>
<dbReference type="InterPro" id="IPR000182">
    <property type="entry name" value="GNAT_dom"/>
</dbReference>
<proteinExistence type="predicted"/>
<keyword evidence="3" id="KW-1185">Reference proteome</keyword>
<reference evidence="3" key="1">
    <citation type="submission" date="2017-04" db="EMBL/GenBank/DDBJ databases">
        <authorList>
            <person name="Varghese N."/>
            <person name="Submissions S."/>
        </authorList>
    </citation>
    <scope>NUCLEOTIDE SEQUENCE [LARGE SCALE GENOMIC DNA]</scope>
</reference>
<dbReference type="AlphaFoldDB" id="A0A1Y6FJ05"/>
<dbReference type="GO" id="GO:0016747">
    <property type="term" value="F:acyltransferase activity, transferring groups other than amino-acyl groups"/>
    <property type="evidence" value="ECO:0007669"/>
    <property type="project" value="InterPro"/>
</dbReference>
<dbReference type="InterPro" id="IPR016181">
    <property type="entry name" value="Acyl_CoA_acyltransferase"/>
</dbReference>
<dbReference type="SUPFAM" id="SSF55729">
    <property type="entry name" value="Acyl-CoA N-acyltransferases (Nat)"/>
    <property type="match status" value="1"/>
</dbReference>